<evidence type="ECO:0000256" key="3">
    <source>
        <dbReference type="ARBA" id="ARBA00022737"/>
    </source>
</evidence>
<feature type="domain" description="CBS" evidence="10">
    <location>
        <begin position="286"/>
        <end position="343"/>
    </location>
</feature>
<proteinExistence type="predicted"/>
<feature type="transmembrane region" description="Helical" evidence="9">
    <location>
        <begin position="6"/>
        <end position="24"/>
    </location>
</feature>
<dbReference type="Pfam" id="PF01595">
    <property type="entry name" value="CNNM"/>
    <property type="match status" value="1"/>
</dbReference>
<sequence>MTDSTMIEVLVFLILSLLHGLLRLSEESLRRIQKPLLKSKEELGDRSARITLELSETPAEVEMVVRVLSTFVLVLIGLDLGFYLAGEFDQKLSALGWVGGMGFVFVCLGSAVFACTYILFVGEIIPKYLASAYPEGIARILSPNLKKSMEILSPLIRSLNWTGRKLFQSFGVECDTSEIVTEEEVKEMIREGTDLGVFEQVEEQMVNKVLKLGDKTAASLMTPRNEIVWLDASKNPKELLNEAYESGHNNFVVARESLDSILGFTSIADLSRFVMTEKDNESISEIVREPLILGNHLSGLKVLEQMREAKRHIALVVDEYGGLDGIITTHDLIEAVLGELQDENEEEASITYRSDNSFLVDAAF</sequence>
<feature type="transmembrane region" description="Helical" evidence="9">
    <location>
        <begin position="97"/>
        <end position="120"/>
    </location>
</feature>
<evidence type="ECO:0000259" key="11">
    <source>
        <dbReference type="PROSITE" id="PS51846"/>
    </source>
</evidence>
<keyword evidence="4 8" id="KW-1133">Transmembrane helix</keyword>
<dbReference type="Proteomes" id="UP000524246">
    <property type="component" value="Unassembled WGS sequence"/>
</dbReference>
<feature type="non-terminal residue" evidence="12">
    <location>
        <position position="364"/>
    </location>
</feature>
<keyword evidence="2 8" id="KW-0812">Transmembrane</keyword>
<evidence type="ECO:0000256" key="4">
    <source>
        <dbReference type="ARBA" id="ARBA00022989"/>
    </source>
</evidence>
<reference evidence="12 13" key="1">
    <citation type="journal article" date="2020" name="Biotechnol. Biofuels">
        <title>New insights from the biogas microbiome by comprehensive genome-resolved metagenomics of nearly 1600 species originating from multiple anaerobic digesters.</title>
        <authorList>
            <person name="Campanaro S."/>
            <person name="Treu L."/>
            <person name="Rodriguez-R L.M."/>
            <person name="Kovalovszki A."/>
            <person name="Ziels R.M."/>
            <person name="Maus I."/>
            <person name="Zhu X."/>
            <person name="Kougias P.G."/>
            <person name="Basile A."/>
            <person name="Luo G."/>
            <person name="Schluter A."/>
            <person name="Konstantinidis K.T."/>
            <person name="Angelidaki I."/>
        </authorList>
    </citation>
    <scope>NUCLEOTIDE SEQUENCE [LARGE SCALE GENOMIC DNA]</scope>
    <source>
        <strain evidence="12">AS27yjCOA_65</strain>
    </source>
</reference>
<dbReference type="GO" id="GO:0005886">
    <property type="term" value="C:plasma membrane"/>
    <property type="evidence" value="ECO:0007669"/>
    <property type="project" value="TreeGrafter"/>
</dbReference>
<dbReference type="PROSITE" id="PS51846">
    <property type="entry name" value="CNNM"/>
    <property type="match status" value="1"/>
</dbReference>
<keyword evidence="5 7" id="KW-0129">CBS domain</keyword>
<comment type="caution">
    <text evidence="12">The sequence shown here is derived from an EMBL/GenBank/DDBJ whole genome shotgun (WGS) entry which is preliminary data.</text>
</comment>
<dbReference type="InterPro" id="IPR002550">
    <property type="entry name" value="CNNM"/>
</dbReference>
<evidence type="ECO:0000256" key="8">
    <source>
        <dbReference type="PROSITE-ProRule" id="PRU01193"/>
    </source>
</evidence>
<dbReference type="InterPro" id="IPR046342">
    <property type="entry name" value="CBS_dom_sf"/>
</dbReference>
<evidence type="ECO:0000313" key="13">
    <source>
        <dbReference type="Proteomes" id="UP000524246"/>
    </source>
</evidence>
<gene>
    <name evidence="12" type="ORF">GYA55_08105</name>
</gene>
<dbReference type="InterPro" id="IPR000644">
    <property type="entry name" value="CBS_dom"/>
</dbReference>
<dbReference type="EMBL" id="JAAZON010000357">
    <property type="protein sequence ID" value="NMC63117.1"/>
    <property type="molecule type" value="Genomic_DNA"/>
</dbReference>
<accession>A0A7X9IKF0</accession>
<feature type="transmembrane region" description="Helical" evidence="9">
    <location>
        <begin position="63"/>
        <end position="85"/>
    </location>
</feature>
<feature type="domain" description="CNNM transmembrane" evidence="11">
    <location>
        <begin position="1"/>
        <end position="202"/>
    </location>
</feature>
<dbReference type="PANTHER" id="PTHR22777:SF17">
    <property type="entry name" value="UPF0053 PROTEIN SLL0260"/>
    <property type="match status" value="1"/>
</dbReference>
<dbReference type="PROSITE" id="PS51371">
    <property type="entry name" value="CBS"/>
    <property type="match status" value="1"/>
</dbReference>
<dbReference type="InterPro" id="IPR044751">
    <property type="entry name" value="Ion_transp-like_CBS"/>
</dbReference>
<name>A0A7X9IKF0_9DELT</name>
<evidence type="ECO:0000256" key="9">
    <source>
        <dbReference type="SAM" id="Phobius"/>
    </source>
</evidence>
<dbReference type="CDD" id="cd04590">
    <property type="entry name" value="CBS_pair_CorC_HlyC_assoc"/>
    <property type="match status" value="1"/>
</dbReference>
<dbReference type="PANTHER" id="PTHR22777">
    <property type="entry name" value="HEMOLYSIN-RELATED"/>
    <property type="match status" value="1"/>
</dbReference>
<dbReference type="Pfam" id="PF00571">
    <property type="entry name" value="CBS"/>
    <property type="match status" value="1"/>
</dbReference>
<keyword evidence="6 8" id="KW-0472">Membrane</keyword>
<evidence type="ECO:0000256" key="1">
    <source>
        <dbReference type="ARBA" id="ARBA00004141"/>
    </source>
</evidence>
<organism evidence="12 13">
    <name type="scientific">SAR324 cluster bacterium</name>
    <dbReference type="NCBI Taxonomy" id="2024889"/>
    <lineage>
        <taxon>Bacteria</taxon>
        <taxon>Deltaproteobacteria</taxon>
        <taxon>SAR324 cluster</taxon>
    </lineage>
</organism>
<evidence type="ECO:0000256" key="6">
    <source>
        <dbReference type="ARBA" id="ARBA00023136"/>
    </source>
</evidence>
<protein>
    <submittedName>
        <fullName evidence="12">HlyC/CorC family transporter</fullName>
    </submittedName>
</protein>
<keyword evidence="3" id="KW-0677">Repeat</keyword>
<evidence type="ECO:0000256" key="5">
    <source>
        <dbReference type="ARBA" id="ARBA00023122"/>
    </source>
</evidence>
<evidence type="ECO:0000313" key="12">
    <source>
        <dbReference type="EMBL" id="NMC63117.1"/>
    </source>
</evidence>
<dbReference type="SUPFAM" id="SSF54631">
    <property type="entry name" value="CBS-domain pair"/>
    <property type="match status" value="1"/>
</dbReference>
<evidence type="ECO:0000256" key="7">
    <source>
        <dbReference type="PROSITE-ProRule" id="PRU00703"/>
    </source>
</evidence>
<evidence type="ECO:0000259" key="10">
    <source>
        <dbReference type="PROSITE" id="PS51371"/>
    </source>
</evidence>
<evidence type="ECO:0000256" key="2">
    <source>
        <dbReference type="ARBA" id="ARBA00022692"/>
    </source>
</evidence>
<dbReference type="AlphaFoldDB" id="A0A7X9IKF0"/>
<comment type="subcellular location">
    <subcellularLocation>
        <location evidence="1">Membrane</location>
        <topology evidence="1">Multi-pass membrane protein</topology>
    </subcellularLocation>
</comment>
<dbReference type="Gene3D" id="3.10.580.10">
    <property type="entry name" value="CBS-domain"/>
    <property type="match status" value="1"/>
</dbReference>